<dbReference type="GO" id="GO:0005975">
    <property type="term" value="P:carbohydrate metabolic process"/>
    <property type="evidence" value="ECO:0007669"/>
    <property type="project" value="InterPro"/>
</dbReference>
<comment type="similarity">
    <text evidence="1 4">Belongs to the FGGY kinase family.</text>
</comment>
<dbReference type="InterPro" id="IPR018484">
    <property type="entry name" value="FGGY_N"/>
</dbReference>
<dbReference type="InterPro" id="IPR043129">
    <property type="entry name" value="ATPase_NBD"/>
</dbReference>
<dbReference type="InterPro" id="IPR018485">
    <property type="entry name" value="FGGY_C"/>
</dbReference>
<accession>A0A143YF88</accession>
<dbReference type="Pfam" id="PF00370">
    <property type="entry name" value="FGGY_N"/>
    <property type="match status" value="1"/>
</dbReference>
<dbReference type="PANTHER" id="PTHR43095:SF2">
    <property type="entry name" value="GLUCONOKINASE"/>
    <property type="match status" value="1"/>
</dbReference>
<keyword evidence="2 4" id="KW-0808">Transferase</keyword>
<dbReference type="InterPro" id="IPR018483">
    <property type="entry name" value="Carb_kinase_FGGY_CS"/>
</dbReference>
<dbReference type="SUPFAM" id="SSF53067">
    <property type="entry name" value="Actin-like ATPase domain"/>
    <property type="match status" value="2"/>
</dbReference>
<dbReference type="PIRSF" id="PIRSF000538">
    <property type="entry name" value="GlpK"/>
    <property type="match status" value="1"/>
</dbReference>
<keyword evidence="10" id="KW-1185">Reference proteome</keyword>
<dbReference type="InterPro" id="IPR000577">
    <property type="entry name" value="Carb_kinase_FGGY"/>
</dbReference>
<evidence type="ECO:0000256" key="1">
    <source>
        <dbReference type="ARBA" id="ARBA00009156"/>
    </source>
</evidence>
<evidence type="ECO:0000313" key="7">
    <source>
        <dbReference type="EMBL" id="CZQ86942.1"/>
    </source>
</evidence>
<name>A0A143YF88_9LACT</name>
<dbReference type="EMBL" id="FNYT01000002">
    <property type="protein sequence ID" value="SEI62979.1"/>
    <property type="molecule type" value="Genomic_DNA"/>
</dbReference>
<dbReference type="Proteomes" id="UP000199280">
    <property type="component" value="Unassembled WGS sequence"/>
</dbReference>
<dbReference type="GO" id="GO:0016773">
    <property type="term" value="F:phosphotransferase activity, alcohol group as acceptor"/>
    <property type="evidence" value="ECO:0007669"/>
    <property type="project" value="InterPro"/>
</dbReference>
<dbReference type="RefSeq" id="WP_068621616.1">
    <property type="nucleotide sequence ID" value="NZ_FJNB01000003.1"/>
</dbReference>
<proteinExistence type="inferred from homology"/>
<dbReference type="STRING" id="640938.TR210_564"/>
<evidence type="ECO:0000313" key="9">
    <source>
        <dbReference type="Proteomes" id="UP000076878"/>
    </source>
</evidence>
<reference evidence="8 10" key="2">
    <citation type="submission" date="2016-10" db="EMBL/GenBank/DDBJ databases">
        <authorList>
            <person name="Varghese N."/>
            <person name="Submissions S."/>
        </authorList>
    </citation>
    <scope>NUCLEOTIDE SEQUENCE [LARGE SCALE GENOMIC DNA]</scope>
    <source>
        <strain evidence="8 10">DSM 22150</strain>
    </source>
</reference>
<dbReference type="CDD" id="cd07770">
    <property type="entry name" value="ASKHA_NBD_FGGY_GntK"/>
    <property type="match status" value="1"/>
</dbReference>
<evidence type="ECO:0000313" key="8">
    <source>
        <dbReference type="EMBL" id="SEI62979.1"/>
    </source>
</evidence>
<organism evidence="7 9">
    <name type="scientific">Trichococcus ilyis</name>
    <dbReference type="NCBI Taxonomy" id="640938"/>
    <lineage>
        <taxon>Bacteria</taxon>
        <taxon>Bacillati</taxon>
        <taxon>Bacillota</taxon>
        <taxon>Bacilli</taxon>
        <taxon>Lactobacillales</taxon>
        <taxon>Carnobacteriaceae</taxon>
        <taxon>Trichococcus</taxon>
    </lineage>
</organism>
<keyword evidence="3 4" id="KW-0418">Kinase</keyword>
<feature type="domain" description="Carbohydrate kinase FGGY C-terminal" evidence="6">
    <location>
        <begin position="259"/>
        <end position="445"/>
    </location>
</feature>
<dbReference type="GO" id="GO:0016301">
    <property type="term" value="F:kinase activity"/>
    <property type="evidence" value="ECO:0007669"/>
    <property type="project" value="UniProtKB-KW"/>
</dbReference>
<sequence>MAARYVMGVDVGTTSTKAVLYETDGSAYESAYAHYPLIKENPEMAEQDLDEIFSAVLKTIKAVTEKAGLGPTDIAGIGFSSAMHSLILLDGEGKPLTRSITWADNRSKKYASMLKHSEVGQRFYEKTGTPLHPMSPLSKILWLKAEKPDLFQTARWIIGIKEYILWRLFGEFVVDYSVASATGLFNIREFRWDEEILEFCGITGNMLPLPVSPGHQLSGLSEEVAELLGLAPETPFIIGGNDGCLANLGMGAIRAGTATITIGTSGAVRMTSDRPHLSPEGRTFSYILDENHYVNGGAVNNGGNIFDWAIRQFLPANIPDEDLYDKAMEMIANVAPGADGLVFHPYLNGERAPLWNADARGNFSGVNMLHTRDHFLRAVLEGICLNLKDVLAAVIRMNGEPIKIMASGGFSRSQLWRQILTDIIGMPIEFPETFESSCTGAALITLKSLGLVESVDDAEAMMGASIEHQPDADSKAVYAALFPRYQEMSRLLQEFYTEK</sequence>
<evidence type="ECO:0000256" key="4">
    <source>
        <dbReference type="RuleBase" id="RU003733"/>
    </source>
</evidence>
<dbReference type="Gene3D" id="3.30.420.40">
    <property type="match status" value="2"/>
</dbReference>
<dbReference type="Proteomes" id="UP000076878">
    <property type="component" value="Unassembled WGS sequence"/>
</dbReference>
<dbReference type="InterPro" id="IPR050406">
    <property type="entry name" value="FGGY_Carb_Kinase"/>
</dbReference>
<dbReference type="PANTHER" id="PTHR43095">
    <property type="entry name" value="SUGAR KINASE"/>
    <property type="match status" value="1"/>
</dbReference>
<dbReference type="AlphaFoldDB" id="A0A143YF88"/>
<gene>
    <name evidence="8" type="ORF">SAMN05216375_10240</name>
    <name evidence="7" type="ORF">TR210_564</name>
</gene>
<reference evidence="7 9" key="1">
    <citation type="submission" date="2016-02" db="EMBL/GenBank/DDBJ databases">
        <authorList>
            <person name="Wen L."/>
            <person name="He K."/>
            <person name="Yang H."/>
        </authorList>
    </citation>
    <scope>NUCLEOTIDE SEQUENCE [LARGE SCALE GENOMIC DNA]</scope>
    <source>
        <strain evidence="7">Trichococcus_R210</strain>
    </source>
</reference>
<feature type="domain" description="Carbohydrate kinase FGGY N-terminal" evidence="5">
    <location>
        <begin position="5"/>
        <end position="249"/>
    </location>
</feature>
<dbReference type="EMBL" id="FJNB01000003">
    <property type="protein sequence ID" value="CZQ86942.1"/>
    <property type="molecule type" value="Genomic_DNA"/>
</dbReference>
<evidence type="ECO:0000259" key="6">
    <source>
        <dbReference type="Pfam" id="PF02782"/>
    </source>
</evidence>
<evidence type="ECO:0000259" key="5">
    <source>
        <dbReference type="Pfam" id="PF00370"/>
    </source>
</evidence>
<protein>
    <submittedName>
        <fullName evidence="8">Gluconokinase</fullName>
    </submittedName>
</protein>
<evidence type="ECO:0000313" key="10">
    <source>
        <dbReference type="Proteomes" id="UP000199280"/>
    </source>
</evidence>
<dbReference type="Pfam" id="PF02782">
    <property type="entry name" value="FGGY_C"/>
    <property type="match status" value="1"/>
</dbReference>
<evidence type="ECO:0000256" key="2">
    <source>
        <dbReference type="ARBA" id="ARBA00022679"/>
    </source>
</evidence>
<evidence type="ECO:0000256" key="3">
    <source>
        <dbReference type="ARBA" id="ARBA00022777"/>
    </source>
</evidence>
<dbReference type="PROSITE" id="PS00445">
    <property type="entry name" value="FGGY_KINASES_2"/>
    <property type="match status" value="1"/>
</dbReference>